<evidence type="ECO:0000313" key="2">
    <source>
        <dbReference type="EMBL" id="MBD8043823.1"/>
    </source>
</evidence>
<dbReference type="EMBL" id="JACSQC010000003">
    <property type="protein sequence ID" value="MBD8043823.1"/>
    <property type="molecule type" value="Genomic_DNA"/>
</dbReference>
<dbReference type="Proteomes" id="UP000652763">
    <property type="component" value="Unassembled WGS sequence"/>
</dbReference>
<organism evidence="2 3">
    <name type="scientific">Arthrobacter pullicola</name>
    <dbReference type="NCBI Taxonomy" id="2762224"/>
    <lineage>
        <taxon>Bacteria</taxon>
        <taxon>Bacillati</taxon>
        <taxon>Actinomycetota</taxon>
        <taxon>Actinomycetes</taxon>
        <taxon>Micrococcales</taxon>
        <taxon>Micrococcaceae</taxon>
        <taxon>Arthrobacter</taxon>
    </lineage>
</organism>
<evidence type="ECO:0000313" key="3">
    <source>
        <dbReference type="Proteomes" id="UP000652763"/>
    </source>
</evidence>
<feature type="domain" description="Aminoglycoside phosphotransferase" evidence="1">
    <location>
        <begin position="27"/>
        <end position="254"/>
    </location>
</feature>
<dbReference type="RefSeq" id="WP_191746849.1">
    <property type="nucleotide sequence ID" value="NZ_JACSQC010000003.1"/>
</dbReference>
<dbReference type="InterPro" id="IPR011009">
    <property type="entry name" value="Kinase-like_dom_sf"/>
</dbReference>
<dbReference type="Pfam" id="PF01636">
    <property type="entry name" value="APH"/>
    <property type="match status" value="1"/>
</dbReference>
<dbReference type="Gene3D" id="3.30.200.20">
    <property type="entry name" value="Phosphorylase Kinase, domain 1"/>
    <property type="match status" value="1"/>
</dbReference>
<comment type="caution">
    <text evidence="2">The sequence shown here is derived from an EMBL/GenBank/DDBJ whole genome shotgun (WGS) entry which is preliminary data.</text>
</comment>
<dbReference type="PANTHER" id="PTHR21310">
    <property type="entry name" value="AMINOGLYCOSIDE PHOSPHOTRANSFERASE-RELATED-RELATED"/>
    <property type="match status" value="1"/>
</dbReference>
<proteinExistence type="predicted"/>
<reference evidence="2 3" key="1">
    <citation type="submission" date="2020-08" db="EMBL/GenBank/DDBJ databases">
        <title>A Genomic Blueprint of the Chicken Gut Microbiome.</title>
        <authorList>
            <person name="Gilroy R."/>
            <person name="Ravi A."/>
            <person name="Getino M."/>
            <person name="Pursley I."/>
            <person name="Horton D.L."/>
            <person name="Alikhan N.-F."/>
            <person name="Baker D."/>
            <person name="Gharbi K."/>
            <person name="Hall N."/>
            <person name="Watson M."/>
            <person name="Adriaenssens E.M."/>
            <person name="Foster-Nyarko E."/>
            <person name="Jarju S."/>
            <person name="Secka A."/>
            <person name="Antonio M."/>
            <person name="Oren A."/>
            <person name="Chaudhuri R."/>
            <person name="La Ragione R.M."/>
            <person name="Hildebrand F."/>
            <person name="Pallen M.J."/>
        </authorList>
    </citation>
    <scope>NUCLEOTIDE SEQUENCE [LARGE SCALE GENOMIC DNA]</scope>
    <source>
        <strain evidence="2 3">Sa2BUA2</strain>
    </source>
</reference>
<evidence type="ECO:0000259" key="1">
    <source>
        <dbReference type="Pfam" id="PF01636"/>
    </source>
</evidence>
<dbReference type="CDD" id="cd05152">
    <property type="entry name" value="MPH2"/>
    <property type="match status" value="1"/>
</dbReference>
<name>A0ABR8YI67_9MICC</name>
<dbReference type="InterPro" id="IPR002575">
    <property type="entry name" value="Aminoglycoside_PTrfase"/>
</dbReference>
<sequence length="298" mass="32657">MVEDLGADDVCALAARHGLVLDPGTVRFNEAGLDYRVAFASAAETNEQWVLRVPRRPDVAANQDQERAILDFVRPRLPVAIPGWRIQADDLIAYPLLPGSPGLTVGPSNQPDWHFDPSSKSYLQSLAELIASLHSMDAAAAAAAGIPAETPDAVRQHWAEGLRRVEQEFRIAPDLLAGWQQWLSDDRLWPARTVLTHGELYPAHLLLDEADRIVSVLDWTTAKVSDPALEFMYVQLISPAALPEVVSWYREATGTAEPFLVERCAALIAAGPLNYALYALTTGLPEHRDAAAAQLYPE</sequence>
<dbReference type="Gene3D" id="3.90.1200.10">
    <property type="match status" value="1"/>
</dbReference>
<keyword evidence="3" id="KW-1185">Reference proteome</keyword>
<accession>A0ABR8YI67</accession>
<dbReference type="PANTHER" id="PTHR21310:SF15">
    <property type="entry name" value="AMINOGLYCOSIDE PHOSPHOTRANSFERASE DOMAIN-CONTAINING PROTEIN"/>
    <property type="match status" value="1"/>
</dbReference>
<gene>
    <name evidence="2" type="ORF">H9638_08345</name>
</gene>
<dbReference type="InterPro" id="IPR051678">
    <property type="entry name" value="AGP_Transferase"/>
</dbReference>
<protein>
    <submittedName>
        <fullName evidence="2">Macrolide 2'-phosphotransferase</fullName>
    </submittedName>
</protein>
<dbReference type="SUPFAM" id="SSF56112">
    <property type="entry name" value="Protein kinase-like (PK-like)"/>
    <property type="match status" value="1"/>
</dbReference>